<dbReference type="EMBL" id="MNCJ02000322">
    <property type="protein sequence ID" value="KAF5797463.1"/>
    <property type="molecule type" value="Genomic_DNA"/>
</dbReference>
<protein>
    <submittedName>
        <fullName evidence="2">Uncharacterized protein</fullName>
    </submittedName>
</protein>
<comment type="caution">
    <text evidence="2">The sequence shown here is derived from an EMBL/GenBank/DDBJ whole genome shotgun (WGS) entry which is preliminary data.</text>
</comment>
<accession>A0A9K3IIE5</accession>
<dbReference type="Proteomes" id="UP000215914">
    <property type="component" value="Unassembled WGS sequence"/>
</dbReference>
<sequence length="89" mass="10056">MYASRAKITKLEGQVAELTWKVKDGQTTKERIEAELKAQVSSKDKDLAAKDVEIAELKRRLQEQTDKSEPLEIDLEAERVKAATVEEAK</sequence>
<evidence type="ECO:0000256" key="1">
    <source>
        <dbReference type="SAM" id="Coils"/>
    </source>
</evidence>
<dbReference type="AlphaFoldDB" id="A0A9K3IIE5"/>
<evidence type="ECO:0000313" key="2">
    <source>
        <dbReference type="EMBL" id="KAF5797463.1"/>
    </source>
</evidence>
<organism evidence="2 3">
    <name type="scientific">Helianthus annuus</name>
    <name type="common">Common sunflower</name>
    <dbReference type="NCBI Taxonomy" id="4232"/>
    <lineage>
        <taxon>Eukaryota</taxon>
        <taxon>Viridiplantae</taxon>
        <taxon>Streptophyta</taxon>
        <taxon>Embryophyta</taxon>
        <taxon>Tracheophyta</taxon>
        <taxon>Spermatophyta</taxon>
        <taxon>Magnoliopsida</taxon>
        <taxon>eudicotyledons</taxon>
        <taxon>Gunneridae</taxon>
        <taxon>Pentapetalae</taxon>
        <taxon>asterids</taxon>
        <taxon>campanulids</taxon>
        <taxon>Asterales</taxon>
        <taxon>Asteraceae</taxon>
        <taxon>Asteroideae</taxon>
        <taxon>Heliantheae alliance</taxon>
        <taxon>Heliantheae</taxon>
        <taxon>Helianthus</taxon>
    </lineage>
</organism>
<name>A0A9K3IIE5_HELAN</name>
<keyword evidence="1" id="KW-0175">Coiled coil</keyword>
<feature type="coiled-coil region" evidence="1">
    <location>
        <begin position="47"/>
        <end position="74"/>
    </location>
</feature>
<proteinExistence type="predicted"/>
<evidence type="ECO:0000313" key="3">
    <source>
        <dbReference type="Proteomes" id="UP000215914"/>
    </source>
</evidence>
<keyword evidence="3" id="KW-1185">Reference proteome</keyword>
<reference evidence="2" key="1">
    <citation type="journal article" date="2017" name="Nature">
        <title>The sunflower genome provides insights into oil metabolism, flowering and Asterid evolution.</title>
        <authorList>
            <person name="Badouin H."/>
            <person name="Gouzy J."/>
            <person name="Grassa C.J."/>
            <person name="Murat F."/>
            <person name="Staton S.E."/>
            <person name="Cottret L."/>
            <person name="Lelandais-Briere C."/>
            <person name="Owens G.L."/>
            <person name="Carrere S."/>
            <person name="Mayjonade B."/>
            <person name="Legrand L."/>
            <person name="Gill N."/>
            <person name="Kane N.C."/>
            <person name="Bowers J.E."/>
            <person name="Hubner S."/>
            <person name="Bellec A."/>
            <person name="Berard A."/>
            <person name="Berges H."/>
            <person name="Blanchet N."/>
            <person name="Boniface M.C."/>
            <person name="Brunel D."/>
            <person name="Catrice O."/>
            <person name="Chaidir N."/>
            <person name="Claudel C."/>
            <person name="Donnadieu C."/>
            <person name="Faraut T."/>
            <person name="Fievet G."/>
            <person name="Helmstetter N."/>
            <person name="King M."/>
            <person name="Knapp S.J."/>
            <person name="Lai Z."/>
            <person name="Le Paslier M.C."/>
            <person name="Lippi Y."/>
            <person name="Lorenzon L."/>
            <person name="Mandel J.R."/>
            <person name="Marage G."/>
            <person name="Marchand G."/>
            <person name="Marquand E."/>
            <person name="Bret-Mestries E."/>
            <person name="Morien E."/>
            <person name="Nambeesan S."/>
            <person name="Nguyen T."/>
            <person name="Pegot-Espagnet P."/>
            <person name="Pouilly N."/>
            <person name="Raftis F."/>
            <person name="Sallet E."/>
            <person name="Schiex T."/>
            <person name="Thomas J."/>
            <person name="Vandecasteele C."/>
            <person name="Vares D."/>
            <person name="Vear F."/>
            <person name="Vautrin S."/>
            <person name="Crespi M."/>
            <person name="Mangin B."/>
            <person name="Burke J.M."/>
            <person name="Salse J."/>
            <person name="Munos S."/>
            <person name="Vincourt P."/>
            <person name="Rieseberg L.H."/>
            <person name="Langlade N.B."/>
        </authorList>
    </citation>
    <scope>NUCLEOTIDE SEQUENCE</scope>
    <source>
        <tissue evidence="2">Leaves</tissue>
    </source>
</reference>
<gene>
    <name evidence="2" type="ORF">HanXRQr2_Chr07g0280831</name>
</gene>
<reference evidence="2" key="2">
    <citation type="submission" date="2020-06" db="EMBL/GenBank/DDBJ databases">
        <title>Helianthus annuus Genome sequencing and assembly Release 2.</title>
        <authorList>
            <person name="Gouzy J."/>
            <person name="Langlade N."/>
            <person name="Munos S."/>
        </authorList>
    </citation>
    <scope>NUCLEOTIDE SEQUENCE</scope>
    <source>
        <tissue evidence="2">Leaves</tissue>
    </source>
</reference>
<dbReference type="Gramene" id="mRNA:HanXRQr2_Chr07g0280831">
    <property type="protein sequence ID" value="mRNA:HanXRQr2_Chr07g0280831"/>
    <property type="gene ID" value="HanXRQr2_Chr07g0280831"/>
</dbReference>